<dbReference type="RefSeq" id="WP_179728896.1">
    <property type="nucleotide sequence ID" value="NZ_BAABEF010000001.1"/>
</dbReference>
<reference evidence="1 2" key="1">
    <citation type="submission" date="2020-07" db="EMBL/GenBank/DDBJ databases">
        <title>Sequencing the genomes of 1000 actinobacteria strains.</title>
        <authorList>
            <person name="Klenk H.-P."/>
        </authorList>
    </citation>
    <scope>NUCLEOTIDE SEQUENCE [LARGE SCALE GENOMIC DNA]</scope>
    <source>
        <strain evidence="1 2">DSM 19082</strain>
    </source>
</reference>
<keyword evidence="2" id="KW-1185">Reference proteome</keyword>
<name>A0A852RP36_9ACTN</name>
<dbReference type="InterPro" id="IPR027417">
    <property type="entry name" value="P-loop_NTPase"/>
</dbReference>
<protein>
    <recommendedName>
        <fullName evidence="3">Sulfotransferase family protein</fullName>
    </recommendedName>
</protein>
<proteinExistence type="predicted"/>
<evidence type="ECO:0000313" key="2">
    <source>
        <dbReference type="Proteomes" id="UP000582231"/>
    </source>
</evidence>
<evidence type="ECO:0000313" key="1">
    <source>
        <dbReference type="EMBL" id="NYD32765.1"/>
    </source>
</evidence>
<dbReference type="Proteomes" id="UP000582231">
    <property type="component" value="Unassembled WGS sequence"/>
</dbReference>
<dbReference type="Gene3D" id="3.40.50.300">
    <property type="entry name" value="P-loop containing nucleotide triphosphate hydrolases"/>
    <property type="match status" value="1"/>
</dbReference>
<gene>
    <name evidence="1" type="ORF">BJ958_004311</name>
</gene>
<comment type="caution">
    <text evidence="1">The sequence shown here is derived from an EMBL/GenBank/DDBJ whole genome shotgun (WGS) entry which is preliminary data.</text>
</comment>
<dbReference type="AlphaFoldDB" id="A0A852RP36"/>
<sequence length="225" mass="24989">MLLIEQRCLILRMPKTGSKWVARACRNAVYGSVEEIGHEHGTLRHGVNLVGDLNPFIATFVRNPIDWYVSAWLYWRRSGIFPASSDAQHLADPGFERTVLNCLDYWPEGFVTRTAEGFAGRWFQGVHFVGRQESLCADLATVLRRADIPFDEEALGATPQVNQREASATDPMTLELAEVISGAEGDLMRRFGYTVPGGLASQERLSIGWGPNESERDLATGFASD</sequence>
<dbReference type="SUPFAM" id="SSF52540">
    <property type="entry name" value="P-loop containing nucleoside triphosphate hydrolases"/>
    <property type="match status" value="1"/>
</dbReference>
<accession>A0A852RP36</accession>
<organism evidence="1 2">
    <name type="scientific">Nocardioides kongjuensis</name>
    <dbReference type="NCBI Taxonomy" id="349522"/>
    <lineage>
        <taxon>Bacteria</taxon>
        <taxon>Bacillati</taxon>
        <taxon>Actinomycetota</taxon>
        <taxon>Actinomycetes</taxon>
        <taxon>Propionibacteriales</taxon>
        <taxon>Nocardioidaceae</taxon>
        <taxon>Nocardioides</taxon>
    </lineage>
</organism>
<evidence type="ECO:0008006" key="3">
    <source>
        <dbReference type="Google" id="ProtNLM"/>
    </source>
</evidence>
<dbReference type="EMBL" id="JACCBF010000001">
    <property type="protein sequence ID" value="NYD32765.1"/>
    <property type="molecule type" value="Genomic_DNA"/>
</dbReference>